<dbReference type="InterPro" id="IPR029069">
    <property type="entry name" value="HotDog_dom_sf"/>
</dbReference>
<dbReference type="Pfam" id="PF01575">
    <property type="entry name" value="MaoC_dehydratas"/>
    <property type="match status" value="1"/>
</dbReference>
<dbReference type="InterPro" id="IPR050965">
    <property type="entry name" value="UPF0336/Enoyl-CoA_hydratase"/>
</dbReference>
<dbReference type="PANTHER" id="PTHR43437">
    <property type="entry name" value="HYDROXYACYL-THIOESTER DEHYDRATASE TYPE 2, MITOCHONDRIAL-RELATED"/>
    <property type="match status" value="1"/>
</dbReference>
<accession>A0ABD5REU8</accession>
<evidence type="ECO:0000313" key="3">
    <source>
        <dbReference type="EMBL" id="MFC5368410.1"/>
    </source>
</evidence>
<dbReference type="RefSeq" id="WP_303645263.1">
    <property type="nucleotide sequence ID" value="NZ_JAJCVJ010000002.1"/>
</dbReference>
<sequence length="157" mass="16541">MSLPTPGETHSVRRTFTAEDVERFTALSGDDQSIHTEPDEAGRYVVHGLLTATLPTVVGGDLDVLASHMAFDFHRPVYTGETVRCDWETTAVEPRDDATGAGSDTETASRAEITAEVTCVRVADGDESESATSDHGSGTDGGETVLTGRVEGVVSAE</sequence>
<dbReference type="PANTHER" id="PTHR43437:SF3">
    <property type="entry name" value="HYDROXYACYL-THIOESTER DEHYDRATASE TYPE 2, MITOCHONDRIAL"/>
    <property type="match status" value="1"/>
</dbReference>
<dbReference type="AlphaFoldDB" id="A0ABD5REU8"/>
<proteinExistence type="predicted"/>
<dbReference type="Gene3D" id="3.10.129.10">
    <property type="entry name" value="Hotdog Thioesterase"/>
    <property type="match status" value="1"/>
</dbReference>
<feature type="domain" description="MaoC-like" evidence="2">
    <location>
        <begin position="11"/>
        <end position="98"/>
    </location>
</feature>
<evidence type="ECO:0000256" key="1">
    <source>
        <dbReference type="SAM" id="MobiDB-lite"/>
    </source>
</evidence>
<organism evidence="3 4">
    <name type="scientific">Salinirubrum litoreum</name>
    <dbReference type="NCBI Taxonomy" id="1126234"/>
    <lineage>
        <taxon>Archaea</taxon>
        <taxon>Methanobacteriati</taxon>
        <taxon>Methanobacteriota</taxon>
        <taxon>Stenosarchaea group</taxon>
        <taxon>Halobacteria</taxon>
        <taxon>Halobacteriales</taxon>
        <taxon>Haloferacaceae</taxon>
        <taxon>Salinirubrum</taxon>
    </lineage>
</organism>
<gene>
    <name evidence="3" type="ORF">ACFPJ5_15885</name>
</gene>
<feature type="region of interest" description="Disordered" evidence="1">
    <location>
        <begin position="90"/>
        <end position="157"/>
    </location>
</feature>
<dbReference type="Proteomes" id="UP001596201">
    <property type="component" value="Unassembled WGS sequence"/>
</dbReference>
<dbReference type="InterPro" id="IPR002539">
    <property type="entry name" value="MaoC-like_dom"/>
</dbReference>
<comment type="caution">
    <text evidence="3">The sequence shown here is derived from an EMBL/GenBank/DDBJ whole genome shotgun (WGS) entry which is preliminary data.</text>
</comment>
<keyword evidence="4" id="KW-1185">Reference proteome</keyword>
<evidence type="ECO:0000259" key="2">
    <source>
        <dbReference type="Pfam" id="PF01575"/>
    </source>
</evidence>
<dbReference type="GO" id="GO:0016836">
    <property type="term" value="F:hydro-lyase activity"/>
    <property type="evidence" value="ECO:0007669"/>
    <property type="project" value="UniProtKB-ARBA"/>
</dbReference>
<name>A0ABD5REU8_9EURY</name>
<evidence type="ECO:0000313" key="4">
    <source>
        <dbReference type="Proteomes" id="UP001596201"/>
    </source>
</evidence>
<reference evidence="3 4" key="1">
    <citation type="journal article" date="2019" name="Int. J. Syst. Evol. Microbiol.">
        <title>The Global Catalogue of Microorganisms (GCM) 10K type strain sequencing project: providing services to taxonomists for standard genome sequencing and annotation.</title>
        <authorList>
            <consortium name="The Broad Institute Genomics Platform"/>
            <consortium name="The Broad Institute Genome Sequencing Center for Infectious Disease"/>
            <person name="Wu L."/>
            <person name="Ma J."/>
        </authorList>
    </citation>
    <scope>NUCLEOTIDE SEQUENCE [LARGE SCALE GENOMIC DNA]</scope>
    <source>
        <strain evidence="3 4">CGMCC 1.12237</strain>
    </source>
</reference>
<protein>
    <submittedName>
        <fullName evidence="3">MaoC/PaaZ C-terminal domain-containing protein</fullName>
    </submittedName>
</protein>
<dbReference type="EMBL" id="JBHSKX010000002">
    <property type="protein sequence ID" value="MFC5368410.1"/>
    <property type="molecule type" value="Genomic_DNA"/>
</dbReference>
<dbReference type="SUPFAM" id="SSF54637">
    <property type="entry name" value="Thioesterase/thiol ester dehydrase-isomerase"/>
    <property type="match status" value="1"/>
</dbReference>